<evidence type="ECO:0000256" key="5">
    <source>
        <dbReference type="ARBA" id="ARBA00022553"/>
    </source>
</evidence>
<dbReference type="Pfam" id="PF00403">
    <property type="entry name" value="HMA"/>
    <property type="match status" value="1"/>
</dbReference>
<feature type="transmembrane region" description="Helical" evidence="15">
    <location>
        <begin position="284"/>
        <end position="302"/>
    </location>
</feature>
<dbReference type="GO" id="GO:0005886">
    <property type="term" value="C:plasma membrane"/>
    <property type="evidence" value="ECO:0007669"/>
    <property type="project" value="UniProtKB-SubCell"/>
</dbReference>
<dbReference type="PANTHER" id="PTHR43520">
    <property type="entry name" value="ATP7, ISOFORM B"/>
    <property type="match status" value="1"/>
</dbReference>
<feature type="compositionally biased region" description="Polar residues" evidence="16">
    <location>
        <begin position="366"/>
        <end position="376"/>
    </location>
</feature>
<evidence type="ECO:0000256" key="6">
    <source>
        <dbReference type="ARBA" id="ARBA00022692"/>
    </source>
</evidence>
<dbReference type="Gene3D" id="3.30.70.100">
    <property type="match status" value="1"/>
</dbReference>
<dbReference type="Pfam" id="PF00702">
    <property type="entry name" value="Hydrolase"/>
    <property type="match status" value="1"/>
</dbReference>
<dbReference type="Gene3D" id="3.40.50.1000">
    <property type="entry name" value="HAD superfamily/HAD-like"/>
    <property type="match status" value="1"/>
</dbReference>
<dbReference type="InterPro" id="IPR008250">
    <property type="entry name" value="ATPase_P-typ_transduc_dom_A_sf"/>
</dbReference>
<evidence type="ECO:0000256" key="4">
    <source>
        <dbReference type="ARBA" id="ARBA00022475"/>
    </source>
</evidence>
<organism evidence="18 19">
    <name type="scientific">Desulfosarcina alkanivorans</name>
    <dbReference type="NCBI Taxonomy" id="571177"/>
    <lineage>
        <taxon>Bacteria</taxon>
        <taxon>Pseudomonadati</taxon>
        <taxon>Thermodesulfobacteriota</taxon>
        <taxon>Desulfobacteria</taxon>
        <taxon>Desulfobacterales</taxon>
        <taxon>Desulfosarcinaceae</taxon>
        <taxon>Desulfosarcina</taxon>
    </lineage>
</organism>
<feature type="transmembrane region" description="Helical" evidence="15">
    <location>
        <begin position="261"/>
        <end position="278"/>
    </location>
</feature>
<evidence type="ECO:0000313" key="18">
    <source>
        <dbReference type="EMBL" id="BBO68942.1"/>
    </source>
</evidence>
<dbReference type="RefSeq" id="WP_155317033.1">
    <property type="nucleotide sequence ID" value="NZ_AP021874.1"/>
</dbReference>
<feature type="domain" description="HMA" evidence="17">
    <location>
        <begin position="106"/>
        <end position="172"/>
    </location>
</feature>
<gene>
    <name evidence="18" type="ORF">DSCA_28720</name>
</gene>
<evidence type="ECO:0000256" key="2">
    <source>
        <dbReference type="ARBA" id="ARBA00006024"/>
    </source>
</evidence>
<evidence type="ECO:0000313" key="19">
    <source>
        <dbReference type="Proteomes" id="UP000427906"/>
    </source>
</evidence>
<keyword evidence="4 15" id="KW-1003">Cell membrane</keyword>
<dbReference type="Proteomes" id="UP000427906">
    <property type="component" value="Chromosome"/>
</dbReference>
<dbReference type="EMBL" id="AP021874">
    <property type="protein sequence ID" value="BBO68942.1"/>
    <property type="molecule type" value="Genomic_DNA"/>
</dbReference>
<dbReference type="Pfam" id="PF00122">
    <property type="entry name" value="E1-E2_ATPase"/>
    <property type="match status" value="1"/>
</dbReference>
<evidence type="ECO:0000256" key="1">
    <source>
        <dbReference type="ARBA" id="ARBA00004651"/>
    </source>
</evidence>
<comment type="similarity">
    <text evidence="2 15">Belongs to the cation transport ATPase (P-type) (TC 3.A.3) family. Type IB subfamily.</text>
</comment>
<keyword evidence="8 15" id="KW-0547">Nucleotide-binding</keyword>
<dbReference type="GO" id="GO:0005507">
    <property type="term" value="F:copper ion binding"/>
    <property type="evidence" value="ECO:0007669"/>
    <property type="project" value="TreeGrafter"/>
</dbReference>
<evidence type="ECO:0000256" key="14">
    <source>
        <dbReference type="ARBA" id="ARBA00023136"/>
    </source>
</evidence>
<keyword evidence="12 15" id="KW-1133">Transmembrane helix</keyword>
<dbReference type="InterPro" id="IPR023214">
    <property type="entry name" value="HAD_sf"/>
</dbReference>
<dbReference type="CDD" id="cd00371">
    <property type="entry name" value="HMA"/>
    <property type="match status" value="1"/>
</dbReference>
<reference evidence="18 19" key="1">
    <citation type="submission" date="2019-11" db="EMBL/GenBank/DDBJ databases">
        <title>Comparative genomics of hydrocarbon-degrading Desulfosarcina strains.</title>
        <authorList>
            <person name="Watanabe M."/>
            <person name="Kojima H."/>
            <person name="Fukui M."/>
        </authorList>
    </citation>
    <scope>NUCLEOTIDE SEQUENCE [LARGE SCALE GENOMIC DNA]</scope>
    <source>
        <strain evidence="18 19">PL12</strain>
    </source>
</reference>
<keyword evidence="10" id="KW-0460">Magnesium</keyword>
<dbReference type="GO" id="GO:0043682">
    <property type="term" value="F:P-type divalent copper transporter activity"/>
    <property type="evidence" value="ECO:0007669"/>
    <property type="project" value="TreeGrafter"/>
</dbReference>
<feature type="transmembrane region" description="Helical" evidence="15">
    <location>
        <begin position="224"/>
        <end position="241"/>
    </location>
</feature>
<keyword evidence="7 15" id="KW-0479">Metal-binding</keyword>
<evidence type="ECO:0000256" key="9">
    <source>
        <dbReference type="ARBA" id="ARBA00022840"/>
    </source>
</evidence>
<keyword evidence="13" id="KW-0406">Ion transport</keyword>
<feature type="transmembrane region" description="Helical" evidence="15">
    <location>
        <begin position="776"/>
        <end position="795"/>
    </location>
</feature>
<dbReference type="InterPro" id="IPR059000">
    <property type="entry name" value="ATPase_P-type_domA"/>
</dbReference>
<feature type="transmembrane region" description="Helical" evidence="15">
    <location>
        <begin position="467"/>
        <end position="490"/>
    </location>
</feature>
<evidence type="ECO:0000256" key="13">
    <source>
        <dbReference type="ARBA" id="ARBA00023065"/>
    </source>
</evidence>
<dbReference type="InterPro" id="IPR027256">
    <property type="entry name" value="P-typ_ATPase_IB"/>
</dbReference>
<dbReference type="NCBIfam" id="TIGR01525">
    <property type="entry name" value="ATPase-IB_hvy"/>
    <property type="match status" value="1"/>
</dbReference>
<dbReference type="PROSITE" id="PS50846">
    <property type="entry name" value="HMA_2"/>
    <property type="match status" value="1"/>
</dbReference>
<keyword evidence="19" id="KW-1185">Reference proteome</keyword>
<keyword evidence="6 15" id="KW-0812">Transmembrane</keyword>
<keyword evidence="9 15" id="KW-0067">ATP-binding</keyword>
<dbReference type="AlphaFoldDB" id="A0A5K7YH50"/>
<dbReference type="InterPro" id="IPR006121">
    <property type="entry name" value="HMA_dom"/>
</dbReference>
<dbReference type="SUPFAM" id="SSF81653">
    <property type="entry name" value="Calcium ATPase, transduction domain A"/>
    <property type="match status" value="1"/>
</dbReference>
<evidence type="ECO:0000256" key="11">
    <source>
        <dbReference type="ARBA" id="ARBA00022967"/>
    </source>
</evidence>
<feature type="transmembrane region" description="Helical" evidence="15">
    <location>
        <begin position="801"/>
        <end position="819"/>
    </location>
</feature>
<keyword evidence="5" id="KW-0597">Phosphoprotein</keyword>
<evidence type="ECO:0000256" key="3">
    <source>
        <dbReference type="ARBA" id="ARBA00022448"/>
    </source>
</evidence>
<evidence type="ECO:0000256" key="8">
    <source>
        <dbReference type="ARBA" id="ARBA00022741"/>
    </source>
</evidence>
<dbReference type="InterPro" id="IPR001757">
    <property type="entry name" value="P_typ_ATPase"/>
</dbReference>
<dbReference type="GO" id="GO:0055070">
    <property type="term" value="P:copper ion homeostasis"/>
    <property type="evidence" value="ECO:0007669"/>
    <property type="project" value="TreeGrafter"/>
</dbReference>
<dbReference type="SUPFAM" id="SSF81665">
    <property type="entry name" value="Calcium ATPase, transmembrane domain M"/>
    <property type="match status" value="1"/>
</dbReference>
<evidence type="ECO:0000256" key="12">
    <source>
        <dbReference type="ARBA" id="ARBA00022989"/>
    </source>
</evidence>
<dbReference type="Gene3D" id="2.70.150.10">
    <property type="entry name" value="Calcium-transporting ATPase, cytoplasmic transduction domain A"/>
    <property type="match status" value="1"/>
</dbReference>
<dbReference type="PROSITE" id="PS00154">
    <property type="entry name" value="ATPASE_E1_E2"/>
    <property type="match status" value="1"/>
</dbReference>
<feature type="transmembrane region" description="Helical" evidence="15">
    <location>
        <begin position="441"/>
        <end position="461"/>
    </location>
</feature>
<dbReference type="InterPro" id="IPR036163">
    <property type="entry name" value="HMA_dom_sf"/>
</dbReference>
<dbReference type="PRINTS" id="PR00119">
    <property type="entry name" value="CATATPASE"/>
</dbReference>
<evidence type="ECO:0000256" key="16">
    <source>
        <dbReference type="SAM" id="MobiDB-lite"/>
    </source>
</evidence>
<dbReference type="SUPFAM" id="SSF55008">
    <property type="entry name" value="HMA, heavy metal-associated domain"/>
    <property type="match status" value="1"/>
</dbReference>
<comment type="subcellular location">
    <subcellularLocation>
        <location evidence="1">Cell membrane</location>
        <topology evidence="1">Multi-pass membrane protein</topology>
    </subcellularLocation>
</comment>
<evidence type="ECO:0000256" key="7">
    <source>
        <dbReference type="ARBA" id="ARBA00022723"/>
    </source>
</evidence>
<dbReference type="InterPro" id="IPR018303">
    <property type="entry name" value="ATPase_P-typ_P_site"/>
</dbReference>
<evidence type="ECO:0000256" key="15">
    <source>
        <dbReference type="RuleBase" id="RU362081"/>
    </source>
</evidence>
<dbReference type="OrthoDB" id="5496529at2"/>
<sequence>MTPANCDLCGLPLRYGAVSHRIDDVPLQFCCHGCRMVYAMLLESTEVDDPARFKETDLYRQCVAAGVIPASEADLRRLHEREKQASHPAGKPVEGVDAAPDRSGTLPLDLVVDGMWCTACAWVIETALSRLEGVRAATCHFSTDRMHCHYRPDRVAPDQIRKAVARLGYDTRDPETGDAARHAQRRELIRLAITALLSANVMMLSWALYAGFFTTLSGDAVSKISLPIVAMAAVVFVYGGGPMLRKAWFGLVHRAPGMETLVGMAAGCAFGYSIFNWLTGSIHLYFDTASMLITLVLLGKVLEQQAKGRVRRDLDRFFALQPSKVRLITDGWPAGRYVAIGQLAPGDRFAVEADEIVPADGHVESGTASLDESSLTGEPRPVPVKAGDPVKSGARVIDGRFVARAEIVGADTILGRMIAIMARSLEQKSAYEGRTDRMLRWFVPVILTLAGGTGLFCFLNGATINQAMVRAVTVMVISCPCALGVAIPMARLAGISLAGRRGILVREIEAFERADVVDTLVFDKTGTLTHGRWQLCGIDCQPGHDPETVAAWAAGLERGSDHEIARSILSYARIQGIAAADVSDITAHPDGIQGRLDGIDLRIGKRGFARGPATLSDGNGDGSDGTLTSRVFLSADNRPAAVLIFGDAIRPSVPAMVDRLKQAAMHLHLISGDDDAATGAVAGTLGLSRTRGGLLPADKADYIDRLNDRGRQVAMVGDGVNDAAAMVRATLAVAVHSGAGLAKEAAHITLMRGDPAQLLDFFPLARRVNRKVGQNLWCAWIYNLVSIPVAMSGLLTPLVAATAMLLSSLTVIGNTLLLVRRD</sequence>
<evidence type="ECO:0000259" key="17">
    <source>
        <dbReference type="PROSITE" id="PS50846"/>
    </source>
</evidence>
<accession>A0A5K7YH50</accession>
<keyword evidence="14 15" id="KW-0472">Membrane</keyword>
<dbReference type="InterPro" id="IPR036412">
    <property type="entry name" value="HAD-like_sf"/>
</dbReference>
<name>A0A5K7YH50_9BACT</name>
<dbReference type="NCBIfam" id="TIGR01511">
    <property type="entry name" value="ATPase-IB1_Cu"/>
    <property type="match status" value="1"/>
</dbReference>
<proteinExistence type="inferred from homology"/>
<dbReference type="SUPFAM" id="SSF56784">
    <property type="entry name" value="HAD-like"/>
    <property type="match status" value="1"/>
</dbReference>
<keyword evidence="11" id="KW-1278">Translocase</keyword>
<dbReference type="PANTHER" id="PTHR43520:SF5">
    <property type="entry name" value="CATION-TRANSPORTING P-TYPE ATPASE-RELATED"/>
    <property type="match status" value="1"/>
</dbReference>
<feature type="region of interest" description="Disordered" evidence="16">
    <location>
        <begin position="363"/>
        <end position="384"/>
    </location>
</feature>
<keyword evidence="3" id="KW-0813">Transport</keyword>
<dbReference type="InterPro" id="IPR023298">
    <property type="entry name" value="ATPase_P-typ_TM_dom_sf"/>
</dbReference>
<protein>
    <submittedName>
        <fullName evidence="18">Copper-transporting ATPase</fullName>
    </submittedName>
</protein>
<dbReference type="GO" id="GO:0005524">
    <property type="term" value="F:ATP binding"/>
    <property type="evidence" value="ECO:0007669"/>
    <property type="project" value="UniProtKB-UniRule"/>
</dbReference>
<feature type="transmembrane region" description="Helical" evidence="15">
    <location>
        <begin position="191"/>
        <end position="212"/>
    </location>
</feature>
<dbReference type="KEGG" id="dalk:DSCA_28720"/>
<dbReference type="CDD" id="cd02079">
    <property type="entry name" value="P-type_ATPase_HM"/>
    <property type="match status" value="1"/>
</dbReference>
<dbReference type="Gene3D" id="3.40.1110.10">
    <property type="entry name" value="Calcium-transporting ATPase, cytoplasmic domain N"/>
    <property type="match status" value="1"/>
</dbReference>
<dbReference type="InterPro" id="IPR023299">
    <property type="entry name" value="ATPase_P-typ_cyto_dom_N"/>
</dbReference>
<dbReference type="GO" id="GO:0016887">
    <property type="term" value="F:ATP hydrolysis activity"/>
    <property type="evidence" value="ECO:0007669"/>
    <property type="project" value="InterPro"/>
</dbReference>
<dbReference type="NCBIfam" id="TIGR01494">
    <property type="entry name" value="ATPase_P-type"/>
    <property type="match status" value="2"/>
</dbReference>
<evidence type="ECO:0000256" key="10">
    <source>
        <dbReference type="ARBA" id="ARBA00022842"/>
    </source>
</evidence>